<proteinExistence type="predicted"/>
<organism evidence="1 2">
    <name type="scientific">Etheostoma spectabile</name>
    <name type="common">orangethroat darter</name>
    <dbReference type="NCBI Taxonomy" id="54343"/>
    <lineage>
        <taxon>Eukaryota</taxon>
        <taxon>Metazoa</taxon>
        <taxon>Chordata</taxon>
        <taxon>Craniata</taxon>
        <taxon>Vertebrata</taxon>
        <taxon>Euteleostomi</taxon>
        <taxon>Actinopterygii</taxon>
        <taxon>Neopterygii</taxon>
        <taxon>Teleostei</taxon>
        <taxon>Neoteleostei</taxon>
        <taxon>Acanthomorphata</taxon>
        <taxon>Eupercaria</taxon>
        <taxon>Perciformes</taxon>
        <taxon>Percoidei</taxon>
        <taxon>Percidae</taxon>
        <taxon>Etheostomatinae</taxon>
        <taxon>Etheostoma</taxon>
    </lineage>
</organism>
<dbReference type="Proteomes" id="UP000327493">
    <property type="component" value="Chromosome 24"/>
</dbReference>
<dbReference type="AlphaFoldDB" id="A0A5J5CHP5"/>
<accession>A0A5J5CHP5</accession>
<reference evidence="1 2" key="1">
    <citation type="submission" date="2019-08" db="EMBL/GenBank/DDBJ databases">
        <title>A chromosome-level genome assembly, high-density linkage maps, and genome scans reveal the genomic architecture of hybrid incompatibilities underlying speciation via character displacement in darters (Percidae: Etheostominae).</title>
        <authorList>
            <person name="Moran R.L."/>
            <person name="Catchen J.M."/>
            <person name="Fuller R.C."/>
        </authorList>
    </citation>
    <scope>NUCLEOTIDE SEQUENCE [LARGE SCALE GENOMIC DNA]</scope>
    <source>
        <strain evidence="1">EspeVRDwgs_2016</strain>
        <tissue evidence="1">Muscle</tissue>
    </source>
</reference>
<evidence type="ECO:0000313" key="2">
    <source>
        <dbReference type="Proteomes" id="UP000327493"/>
    </source>
</evidence>
<keyword evidence="2" id="KW-1185">Reference proteome</keyword>
<evidence type="ECO:0000313" key="1">
    <source>
        <dbReference type="EMBL" id="KAA8579660.1"/>
    </source>
</evidence>
<name>A0A5J5CHP5_9PERO</name>
<sequence length="75" mass="8286">MRPLSWLEASRALRQVLGGSVSFGLTVSQVAESMAEFEATVNNMKFPARIGSLCAHRFPQSRGQVRGHLTPRCRV</sequence>
<protein>
    <submittedName>
        <fullName evidence="1">Uncharacterized protein</fullName>
    </submittedName>
</protein>
<gene>
    <name evidence="1" type="ORF">FQN60_006753</name>
</gene>
<comment type="caution">
    <text evidence="1">The sequence shown here is derived from an EMBL/GenBank/DDBJ whole genome shotgun (WGS) entry which is preliminary data.</text>
</comment>
<dbReference type="EMBL" id="VOFY01000024">
    <property type="protein sequence ID" value="KAA8579660.1"/>
    <property type="molecule type" value="Genomic_DNA"/>
</dbReference>